<evidence type="ECO:0000313" key="1">
    <source>
        <dbReference type="EMBL" id="MBX66197.1"/>
    </source>
</evidence>
<protein>
    <submittedName>
        <fullName evidence="1">Uncharacterized protein</fullName>
    </submittedName>
</protein>
<dbReference type="EMBL" id="GGEC01085713">
    <property type="protein sequence ID" value="MBX66197.1"/>
    <property type="molecule type" value="Transcribed_RNA"/>
</dbReference>
<dbReference type="AlphaFoldDB" id="A0A2P2QH27"/>
<sequence>MPTWRRVIVGCSLRWGYETSP</sequence>
<reference evidence="1" key="1">
    <citation type="submission" date="2018-02" db="EMBL/GenBank/DDBJ databases">
        <title>Rhizophora mucronata_Transcriptome.</title>
        <authorList>
            <person name="Meera S.P."/>
            <person name="Sreeshan A."/>
            <person name="Augustine A."/>
        </authorList>
    </citation>
    <scope>NUCLEOTIDE SEQUENCE</scope>
    <source>
        <tissue evidence="1">Leaf</tissue>
    </source>
</reference>
<organism evidence="1">
    <name type="scientific">Rhizophora mucronata</name>
    <name type="common">Asiatic mangrove</name>
    <dbReference type="NCBI Taxonomy" id="61149"/>
    <lineage>
        <taxon>Eukaryota</taxon>
        <taxon>Viridiplantae</taxon>
        <taxon>Streptophyta</taxon>
        <taxon>Embryophyta</taxon>
        <taxon>Tracheophyta</taxon>
        <taxon>Spermatophyta</taxon>
        <taxon>Magnoliopsida</taxon>
        <taxon>eudicotyledons</taxon>
        <taxon>Gunneridae</taxon>
        <taxon>Pentapetalae</taxon>
        <taxon>rosids</taxon>
        <taxon>fabids</taxon>
        <taxon>Malpighiales</taxon>
        <taxon>Rhizophoraceae</taxon>
        <taxon>Rhizophora</taxon>
    </lineage>
</organism>
<proteinExistence type="predicted"/>
<name>A0A2P2QH27_RHIMU</name>
<accession>A0A2P2QH27</accession>